<organism evidence="4 5">
    <name type="scientific">Roseicella frigidaeris</name>
    <dbReference type="NCBI Taxonomy" id="2230885"/>
    <lineage>
        <taxon>Bacteria</taxon>
        <taxon>Pseudomonadati</taxon>
        <taxon>Pseudomonadota</taxon>
        <taxon>Alphaproteobacteria</taxon>
        <taxon>Acetobacterales</taxon>
        <taxon>Roseomonadaceae</taxon>
        <taxon>Roseicella</taxon>
    </lineage>
</organism>
<proteinExistence type="predicted"/>
<keyword evidence="2" id="KW-0812">Transmembrane</keyword>
<feature type="compositionally biased region" description="Low complexity" evidence="1">
    <location>
        <begin position="1"/>
        <end position="12"/>
    </location>
</feature>
<comment type="caution">
    <text evidence="4">The sequence shown here is derived from an EMBL/GenBank/DDBJ whole genome shotgun (WGS) entry which is preliminary data.</text>
</comment>
<feature type="transmembrane region" description="Helical" evidence="2">
    <location>
        <begin position="93"/>
        <end position="115"/>
    </location>
</feature>
<dbReference type="InterPro" id="IPR000045">
    <property type="entry name" value="Prepilin_IV_endopep_pep"/>
</dbReference>
<feature type="domain" description="Prepilin type IV endopeptidase peptidase" evidence="3">
    <location>
        <begin position="52"/>
        <end position="148"/>
    </location>
</feature>
<dbReference type="GO" id="GO:0016020">
    <property type="term" value="C:membrane"/>
    <property type="evidence" value="ECO:0007669"/>
    <property type="project" value="InterPro"/>
</dbReference>
<accession>A0A327MA32</accession>
<keyword evidence="2" id="KW-0472">Membrane</keyword>
<dbReference type="EMBL" id="QLIX01000005">
    <property type="protein sequence ID" value="RAI59357.1"/>
    <property type="molecule type" value="Genomic_DNA"/>
</dbReference>
<dbReference type="Gene3D" id="1.20.120.1220">
    <property type="match status" value="1"/>
</dbReference>
<protein>
    <submittedName>
        <fullName evidence="4">Peptidase A24</fullName>
    </submittedName>
</protein>
<feature type="transmembrane region" description="Helical" evidence="2">
    <location>
        <begin position="183"/>
        <end position="201"/>
    </location>
</feature>
<keyword evidence="2" id="KW-1133">Transmembrane helix</keyword>
<dbReference type="GO" id="GO:0004190">
    <property type="term" value="F:aspartic-type endopeptidase activity"/>
    <property type="evidence" value="ECO:0007669"/>
    <property type="project" value="InterPro"/>
</dbReference>
<dbReference type="AlphaFoldDB" id="A0A327MA32"/>
<evidence type="ECO:0000256" key="1">
    <source>
        <dbReference type="SAM" id="MobiDB-lite"/>
    </source>
</evidence>
<evidence type="ECO:0000313" key="5">
    <source>
        <dbReference type="Proteomes" id="UP000249065"/>
    </source>
</evidence>
<name>A0A327MA32_9PROT</name>
<evidence type="ECO:0000259" key="3">
    <source>
        <dbReference type="Pfam" id="PF01478"/>
    </source>
</evidence>
<keyword evidence="5" id="KW-1185">Reference proteome</keyword>
<feature type="transmembrane region" description="Helical" evidence="2">
    <location>
        <begin position="69"/>
        <end position="86"/>
    </location>
</feature>
<dbReference type="OrthoDB" id="5329005at2"/>
<gene>
    <name evidence="4" type="ORF">DOO78_10040</name>
</gene>
<feature type="region of interest" description="Disordered" evidence="1">
    <location>
        <begin position="1"/>
        <end position="38"/>
    </location>
</feature>
<feature type="transmembrane region" description="Helical" evidence="2">
    <location>
        <begin position="135"/>
        <end position="153"/>
    </location>
</feature>
<dbReference type="Pfam" id="PF01478">
    <property type="entry name" value="Peptidase_A24"/>
    <property type="match status" value="1"/>
</dbReference>
<sequence>MPPPCSRASPTSSSPPPERAAEPLTEPAALSADRRPGRSPRMPTMLLLPAGLALCAASLHDIAARTIPNGLSLAIALLGLGAHLLAGDAAPALLAALGVFLLGLLAWRCGVMGGGDVKLLAACALLAGPATTPDLILAVALAGGLLALLYLGLRPLLAPPGRMRPASLVARALRAEAWRIRRGGPLPYAVAIGLGTFFTLLG</sequence>
<evidence type="ECO:0000313" key="4">
    <source>
        <dbReference type="EMBL" id="RAI59357.1"/>
    </source>
</evidence>
<reference evidence="5" key="1">
    <citation type="submission" date="2018-06" db="EMBL/GenBank/DDBJ databases">
        <authorList>
            <person name="Khan S.A."/>
        </authorList>
    </citation>
    <scope>NUCLEOTIDE SEQUENCE [LARGE SCALE GENOMIC DNA]</scope>
    <source>
        <strain evidence="5">DB-1506</strain>
    </source>
</reference>
<evidence type="ECO:0000256" key="2">
    <source>
        <dbReference type="SAM" id="Phobius"/>
    </source>
</evidence>
<dbReference type="Proteomes" id="UP000249065">
    <property type="component" value="Unassembled WGS sequence"/>
</dbReference>